<feature type="transmembrane region" description="Helical" evidence="9">
    <location>
        <begin position="165"/>
        <end position="188"/>
    </location>
</feature>
<keyword evidence="3" id="KW-0813">Transport</keyword>
<keyword evidence="6 9" id="KW-1133">Transmembrane helix</keyword>
<keyword evidence="4 9" id="KW-0812">Transmembrane</keyword>
<gene>
    <name evidence="11" type="ORF">BJ554DRAFT_7652</name>
</gene>
<dbReference type="Gene3D" id="1.10.357.20">
    <property type="entry name" value="SLC41 divalent cation transporters, integral membrane domain"/>
    <property type="match status" value="1"/>
</dbReference>
<dbReference type="GO" id="GO:0008324">
    <property type="term" value="F:monoatomic cation transmembrane transporter activity"/>
    <property type="evidence" value="ECO:0007669"/>
    <property type="project" value="InterPro"/>
</dbReference>
<evidence type="ECO:0000259" key="10">
    <source>
        <dbReference type="Pfam" id="PF01769"/>
    </source>
</evidence>
<evidence type="ECO:0000256" key="2">
    <source>
        <dbReference type="ARBA" id="ARBA00009749"/>
    </source>
</evidence>
<keyword evidence="8 9" id="KW-0472">Membrane</keyword>
<evidence type="ECO:0000256" key="3">
    <source>
        <dbReference type="ARBA" id="ARBA00022448"/>
    </source>
</evidence>
<evidence type="ECO:0000256" key="5">
    <source>
        <dbReference type="ARBA" id="ARBA00022842"/>
    </source>
</evidence>
<evidence type="ECO:0000256" key="4">
    <source>
        <dbReference type="ARBA" id="ARBA00022692"/>
    </source>
</evidence>
<dbReference type="AlphaFoldDB" id="A0A8H8A1Y3"/>
<feature type="domain" description="SLC41A/MgtE integral membrane" evidence="10">
    <location>
        <begin position="61"/>
        <end position="180"/>
    </location>
</feature>
<comment type="subcellular location">
    <subcellularLocation>
        <location evidence="1">Membrane</location>
        <topology evidence="1">Multi-pass membrane protein</topology>
    </subcellularLocation>
</comment>
<evidence type="ECO:0000256" key="8">
    <source>
        <dbReference type="ARBA" id="ARBA00023136"/>
    </source>
</evidence>
<keyword evidence="12" id="KW-1185">Reference proteome</keyword>
<evidence type="ECO:0000256" key="9">
    <source>
        <dbReference type="SAM" id="Phobius"/>
    </source>
</evidence>
<feature type="transmembrane region" description="Helical" evidence="9">
    <location>
        <begin position="21"/>
        <end position="44"/>
    </location>
</feature>
<dbReference type="InterPro" id="IPR036739">
    <property type="entry name" value="SLC41_membr_dom_sf"/>
</dbReference>
<dbReference type="OrthoDB" id="666972at2759"/>
<keyword evidence="7" id="KW-0406">Ion transport</keyword>
<comment type="caution">
    <text evidence="11">The sequence shown here is derived from an EMBL/GenBank/DDBJ whole genome shotgun (WGS) entry which is preliminary data.</text>
</comment>
<evidence type="ECO:0000313" key="12">
    <source>
        <dbReference type="Proteomes" id="UP000673691"/>
    </source>
</evidence>
<protein>
    <recommendedName>
        <fullName evidence="10">SLC41A/MgtE integral membrane domain-containing protein</fullName>
    </recommendedName>
</protein>
<feature type="transmembrane region" description="Helical" evidence="9">
    <location>
        <begin position="123"/>
        <end position="144"/>
    </location>
</feature>
<dbReference type="SUPFAM" id="SSF161093">
    <property type="entry name" value="MgtE membrane domain-like"/>
    <property type="match status" value="1"/>
</dbReference>
<keyword evidence="5" id="KW-0460">Magnesium</keyword>
<sequence>MLACIPVWATVICRNEYARRLIGAGASGLILEKFIAADVGMALLAPVFNVFSHYSYGFYLLLIGIGGNIGSIFASRISSALHAGSEEAYGDARNMLFMLSVPNHAGFLLVTHLLGIGHVHVDLSFFALYMAASLVLSAIMLFLAERMTLAFWRRGCDPDNCVLPLLTALGDVFGTALLVIVFAVYKLIDSAGGEPTTPAVPPTLRVRALWI</sequence>
<evidence type="ECO:0000313" key="11">
    <source>
        <dbReference type="EMBL" id="KAG5463426.1"/>
    </source>
</evidence>
<comment type="similarity">
    <text evidence="2">Belongs to the SLC41A transporter family.</text>
</comment>
<accession>A0A8H8A1Y3</accession>
<proteinExistence type="inferred from homology"/>
<dbReference type="InterPro" id="IPR006667">
    <property type="entry name" value="SLC41_membr_dom"/>
</dbReference>
<dbReference type="InterPro" id="IPR045349">
    <property type="entry name" value="SLC41A1-3"/>
</dbReference>
<dbReference type="GO" id="GO:0005886">
    <property type="term" value="C:plasma membrane"/>
    <property type="evidence" value="ECO:0007669"/>
    <property type="project" value="TreeGrafter"/>
</dbReference>
<dbReference type="EMBL" id="JAEFCI010000615">
    <property type="protein sequence ID" value="KAG5463426.1"/>
    <property type="molecule type" value="Genomic_DNA"/>
</dbReference>
<name>A0A8H8A1Y3_9FUNG</name>
<feature type="transmembrane region" description="Helical" evidence="9">
    <location>
        <begin position="95"/>
        <end position="117"/>
    </location>
</feature>
<dbReference type="Pfam" id="PF01769">
    <property type="entry name" value="MgtE"/>
    <property type="match status" value="1"/>
</dbReference>
<dbReference type="PANTHER" id="PTHR16228:SF7">
    <property type="entry name" value="SLC41A_MGTE INTEGRAL MEMBRANE DOMAIN-CONTAINING PROTEIN"/>
    <property type="match status" value="1"/>
</dbReference>
<evidence type="ECO:0000256" key="6">
    <source>
        <dbReference type="ARBA" id="ARBA00022989"/>
    </source>
</evidence>
<dbReference type="PANTHER" id="PTHR16228">
    <property type="entry name" value="DIVALENT CATION TRANSPORTER SOLUTE CARRIER FAMILY 41"/>
    <property type="match status" value="1"/>
</dbReference>
<organism evidence="11 12">
    <name type="scientific">Olpidium bornovanus</name>
    <dbReference type="NCBI Taxonomy" id="278681"/>
    <lineage>
        <taxon>Eukaryota</taxon>
        <taxon>Fungi</taxon>
        <taxon>Fungi incertae sedis</taxon>
        <taxon>Olpidiomycota</taxon>
        <taxon>Olpidiomycotina</taxon>
        <taxon>Olpidiomycetes</taxon>
        <taxon>Olpidiales</taxon>
        <taxon>Olpidiaceae</taxon>
        <taxon>Olpidium</taxon>
    </lineage>
</organism>
<dbReference type="Proteomes" id="UP000673691">
    <property type="component" value="Unassembled WGS sequence"/>
</dbReference>
<reference evidence="11 12" key="1">
    <citation type="journal article" name="Sci. Rep.">
        <title>Genome-scale phylogenetic analyses confirm Olpidium as the closest living zoosporic fungus to the non-flagellated, terrestrial fungi.</title>
        <authorList>
            <person name="Chang Y."/>
            <person name="Rochon D."/>
            <person name="Sekimoto S."/>
            <person name="Wang Y."/>
            <person name="Chovatia M."/>
            <person name="Sandor L."/>
            <person name="Salamov A."/>
            <person name="Grigoriev I.V."/>
            <person name="Stajich J.E."/>
            <person name="Spatafora J.W."/>
        </authorList>
    </citation>
    <scope>NUCLEOTIDE SEQUENCE [LARGE SCALE GENOMIC DNA]</scope>
    <source>
        <strain evidence="11">S191</strain>
    </source>
</reference>
<evidence type="ECO:0000256" key="1">
    <source>
        <dbReference type="ARBA" id="ARBA00004141"/>
    </source>
</evidence>
<evidence type="ECO:0000256" key="7">
    <source>
        <dbReference type="ARBA" id="ARBA00023065"/>
    </source>
</evidence>
<feature type="transmembrane region" description="Helical" evidence="9">
    <location>
        <begin position="56"/>
        <end position="74"/>
    </location>
</feature>